<feature type="compositionally biased region" description="Polar residues" evidence="1">
    <location>
        <begin position="153"/>
        <end position="176"/>
    </location>
</feature>
<name>A0A378LNG5_9GAMM</name>
<organism evidence="2 3">
    <name type="scientific">Legionella wadsworthii</name>
    <dbReference type="NCBI Taxonomy" id="28088"/>
    <lineage>
        <taxon>Bacteria</taxon>
        <taxon>Pseudomonadati</taxon>
        <taxon>Pseudomonadota</taxon>
        <taxon>Gammaproteobacteria</taxon>
        <taxon>Legionellales</taxon>
        <taxon>Legionellaceae</taxon>
        <taxon>Legionella</taxon>
    </lineage>
</organism>
<proteinExistence type="predicted"/>
<dbReference type="EMBL" id="UGPB01000001">
    <property type="protein sequence ID" value="STY28525.1"/>
    <property type="molecule type" value="Genomic_DNA"/>
</dbReference>
<dbReference type="OrthoDB" id="5654134at2"/>
<accession>A0A378LNG5</accession>
<feature type="region of interest" description="Disordered" evidence="1">
    <location>
        <begin position="254"/>
        <end position="342"/>
    </location>
</feature>
<evidence type="ECO:0000256" key="1">
    <source>
        <dbReference type="SAM" id="MobiDB-lite"/>
    </source>
</evidence>
<dbReference type="STRING" id="1122170.GCA_000701265_02862"/>
<feature type="compositionally biased region" description="Basic and acidic residues" evidence="1">
    <location>
        <begin position="268"/>
        <end position="278"/>
    </location>
</feature>
<feature type="compositionally biased region" description="Polar residues" evidence="1">
    <location>
        <begin position="300"/>
        <end position="320"/>
    </location>
</feature>
<protein>
    <submittedName>
        <fullName evidence="2">Dot/Icm secretion system substrate</fullName>
    </submittedName>
</protein>
<dbReference type="Proteomes" id="UP000255297">
    <property type="component" value="Unassembled WGS sequence"/>
</dbReference>
<gene>
    <name evidence="2" type="ORF">NCTC11532_00700</name>
</gene>
<feature type="compositionally biased region" description="Basic and acidic residues" evidence="1">
    <location>
        <begin position="321"/>
        <end position="336"/>
    </location>
</feature>
<sequence>MHPDVEKLITDEKERKKYQEAIDLAQDALLRSMGKSPKLKDHEDVQKHFAAASQVAYQSYLKTYDANNAKSDEAFKQYRDTCDENNQKTRDASQQVKDGKISYEDYLKIKEANDKANDEAYNKAVEAKKANDKNSQEAYAMYQAIHEGHSRSIKTSQENYEKSNPTTSKPTDTVVQSPEVDKVVSFYKEFFKKDEWYKNNDPKVENGKIHMPFKSDKDAVEFAKKMAESGSNFIMVDKETNKVLAFSQGGKLYQMKDGKPQEFTEPFRPSKEDMEKLPTLEQFQTAPPSIPKPTTKENEFSLSAPTSSNPSGSLPETTIESPKDELAEQDTVKEHISGLGNT</sequence>
<evidence type="ECO:0000313" key="2">
    <source>
        <dbReference type="EMBL" id="STY28525.1"/>
    </source>
</evidence>
<dbReference type="AlphaFoldDB" id="A0A378LNG5"/>
<keyword evidence="3" id="KW-1185">Reference proteome</keyword>
<reference evidence="2 3" key="1">
    <citation type="submission" date="2018-06" db="EMBL/GenBank/DDBJ databases">
        <authorList>
            <consortium name="Pathogen Informatics"/>
            <person name="Doyle S."/>
        </authorList>
    </citation>
    <scope>NUCLEOTIDE SEQUENCE [LARGE SCALE GENOMIC DNA]</scope>
    <source>
        <strain evidence="2 3">NCTC11532</strain>
    </source>
</reference>
<dbReference type="RefSeq" id="WP_031563889.1">
    <property type="nucleotide sequence ID" value="NZ_CAAAIS010000002.1"/>
</dbReference>
<feature type="region of interest" description="Disordered" evidence="1">
    <location>
        <begin position="147"/>
        <end position="176"/>
    </location>
</feature>
<evidence type="ECO:0000313" key="3">
    <source>
        <dbReference type="Proteomes" id="UP000255297"/>
    </source>
</evidence>